<feature type="transmembrane region" description="Helical" evidence="7">
    <location>
        <begin position="549"/>
        <end position="571"/>
    </location>
</feature>
<evidence type="ECO:0000256" key="6">
    <source>
        <dbReference type="SAM" id="Coils"/>
    </source>
</evidence>
<feature type="transmembrane region" description="Helical" evidence="7">
    <location>
        <begin position="430"/>
        <end position="457"/>
    </location>
</feature>
<reference evidence="8 9" key="1">
    <citation type="submission" date="2020-05" db="EMBL/GenBank/DDBJ databases">
        <title>Complete genome sequencing of Campylobacter and Arcobacter type strains.</title>
        <authorList>
            <person name="Miller W.G."/>
            <person name="Yee E."/>
        </authorList>
    </citation>
    <scope>NUCLEOTIDE SEQUENCE [LARGE SCALE GENOMIC DNA]</scope>
    <source>
        <strain evidence="8 9">CCUG 73571</strain>
    </source>
</reference>
<feature type="coiled-coil region" evidence="6">
    <location>
        <begin position="394"/>
        <end position="421"/>
    </location>
</feature>
<feature type="transmembrane region" description="Helical" evidence="7">
    <location>
        <begin position="502"/>
        <end position="521"/>
    </location>
</feature>
<evidence type="ECO:0000313" key="9">
    <source>
        <dbReference type="Proteomes" id="UP000509246"/>
    </source>
</evidence>
<keyword evidence="4 7" id="KW-1133">Transmembrane helix</keyword>
<dbReference type="Proteomes" id="UP000509246">
    <property type="component" value="Chromosome"/>
</dbReference>
<organism evidence="8 9">
    <name type="scientific">Campylobacter armoricus</name>
    <dbReference type="NCBI Taxonomy" id="2505970"/>
    <lineage>
        <taxon>Bacteria</taxon>
        <taxon>Pseudomonadati</taxon>
        <taxon>Campylobacterota</taxon>
        <taxon>Epsilonproteobacteria</taxon>
        <taxon>Campylobacterales</taxon>
        <taxon>Campylobacteraceae</taxon>
        <taxon>Campylobacter</taxon>
    </lineage>
</organism>
<dbReference type="Pfam" id="PF03239">
    <property type="entry name" value="FTR1"/>
    <property type="match status" value="1"/>
</dbReference>
<evidence type="ECO:0000256" key="7">
    <source>
        <dbReference type="SAM" id="Phobius"/>
    </source>
</evidence>
<evidence type="ECO:0000256" key="3">
    <source>
        <dbReference type="ARBA" id="ARBA00022692"/>
    </source>
</evidence>
<comment type="subcellular location">
    <subcellularLocation>
        <location evidence="1">Membrane</location>
        <topology evidence="1">Multi-pass membrane protein</topology>
    </subcellularLocation>
</comment>
<evidence type="ECO:0000256" key="4">
    <source>
        <dbReference type="ARBA" id="ARBA00022989"/>
    </source>
</evidence>
<evidence type="ECO:0000313" key="8">
    <source>
        <dbReference type="EMBL" id="QKF80093.1"/>
    </source>
</evidence>
<feature type="transmembrane region" description="Helical" evidence="7">
    <location>
        <begin position="583"/>
        <end position="602"/>
    </location>
</feature>
<dbReference type="PANTHER" id="PTHR31632">
    <property type="entry name" value="IRON TRANSPORTER FTH1"/>
    <property type="match status" value="1"/>
</dbReference>
<keyword evidence="3 7" id="KW-0812">Transmembrane</keyword>
<evidence type="ECO:0000256" key="1">
    <source>
        <dbReference type="ARBA" id="ARBA00004141"/>
    </source>
</evidence>
<dbReference type="InterPro" id="IPR004923">
    <property type="entry name" value="FTR1/Fip1/EfeU"/>
</dbReference>
<dbReference type="GO" id="GO:0033573">
    <property type="term" value="C:high-affinity iron permease complex"/>
    <property type="evidence" value="ECO:0007669"/>
    <property type="project" value="InterPro"/>
</dbReference>
<dbReference type="PANTHER" id="PTHR31632:SF2">
    <property type="entry name" value="PLASMA MEMBRANE IRON PERMEASE"/>
    <property type="match status" value="1"/>
</dbReference>
<evidence type="ECO:0000256" key="2">
    <source>
        <dbReference type="ARBA" id="ARBA00008333"/>
    </source>
</evidence>
<keyword evidence="6" id="KW-0175">Coiled coil</keyword>
<feature type="transmembrane region" description="Helical" evidence="7">
    <location>
        <begin position="469"/>
        <end position="490"/>
    </location>
</feature>
<feature type="transmembrane region" description="Helical" evidence="7">
    <location>
        <begin position="655"/>
        <end position="683"/>
    </location>
</feature>
<accession>A0A7L5IBX4</accession>
<keyword evidence="5 7" id="KW-0472">Membrane</keyword>
<dbReference type="KEGG" id="carm:CARM_1194"/>
<feature type="coiled-coil region" evidence="6">
    <location>
        <begin position="129"/>
        <end position="156"/>
    </location>
</feature>
<feature type="transmembrane region" description="Helical" evidence="7">
    <location>
        <begin position="614"/>
        <end position="635"/>
    </location>
</feature>
<gene>
    <name evidence="8" type="ORF">CARM_1194</name>
</gene>
<evidence type="ECO:0000256" key="5">
    <source>
        <dbReference type="ARBA" id="ARBA00023136"/>
    </source>
</evidence>
<dbReference type="GO" id="GO:0015093">
    <property type="term" value="F:ferrous iron transmembrane transporter activity"/>
    <property type="evidence" value="ECO:0007669"/>
    <property type="project" value="TreeGrafter"/>
</dbReference>
<comment type="similarity">
    <text evidence="2">Belongs to the oxidase-dependent Fe transporter (OFeT) (TC 9.A.10.1) family.</text>
</comment>
<name>A0A7L5IBX4_9BACT</name>
<dbReference type="AlphaFoldDB" id="A0A7L5IBX4"/>
<sequence length="694" mass="78877">MLISVKKFSLLMIFLFCSIVYARDIDYQKESQTIKQILNESMLLYKENKNLEAKKLAEDAYFQHFENMEGSIGRNIGRKAIVMERKFVNLRKLYKDKADFSKIEALISSLYFDLDEVVPVLEKGFQLKAEASDTNYDKKEAENSSLKAEKERQAQAQAMFAALLGEEVKSQTPQILTQQTTTQEKNIQDDQALLALQEASAMDARLQFLMDSMISKLDQAALAFINKDDQKAKDLIQSALFEDYRNSKVEVLVARYTKAGVDKKIQTKLRTIVRKINDKVLDEKTIRDEISTISDLLYEAFLALPKEELTLLQVKGFEESAMNTKNYTKVYDDIKIALNDILQNYEGFSLNSIDALQNVYLDIFEASGMESKIGAIDSALKLKIESYFSKGVALIKASASKEELKQNFDELSALVESSLDKIQESSPMSLFIWALGIILREGLEALIIIVAIVSYLVQSGNKKRLNIVYSALWSGVFLSFVTAFFISWIFKEQAGQSRELLEGVTMLIAVALLFYVGFWLLSNAQNKKWANYVKTQAVEAISNNSAKTLWFSVFLAVYREGAETILFYQALLFDAKTSTDYSFIFIGLASGLIILIILYYLLKAGALKIPVKQFFYITSYIIFYMVFVFTGKGIGELIEAKVITPSLLPFDFEGILWLGIYPYYESIIPQFMVLILLIMGIFITKQISNKREKI</sequence>
<proteinExistence type="inferred from homology"/>
<protein>
    <submittedName>
        <fullName evidence="8">Ferrirhodotorulic acid ABC transporter, inner membrane protein</fullName>
    </submittedName>
</protein>
<keyword evidence="9" id="KW-1185">Reference proteome</keyword>
<dbReference type="EMBL" id="CP053825">
    <property type="protein sequence ID" value="QKF80093.1"/>
    <property type="molecule type" value="Genomic_DNA"/>
</dbReference>